<evidence type="ECO:0000256" key="1">
    <source>
        <dbReference type="SAM" id="SignalP"/>
    </source>
</evidence>
<dbReference type="EMBL" id="JAMDGY010000018">
    <property type="protein sequence ID" value="MDD0990296.1"/>
    <property type="molecule type" value="Genomic_DNA"/>
</dbReference>
<sequence length="159" mass="16541">MKQQIMSVIVGSLVFFSGAALAVGPLTMSGTVNPATCDLSIGPDTEVALPSASTRDFNGGREVPGDVFELSGSSGCTDIDFVLESALPAGIDYFGLSDRPGNHLGLAIVKDIARVKPGEPLTLPRGQTLTFRPSLIRHTEGALESGSFDVIVRAEVAIP</sequence>
<proteinExistence type="predicted"/>
<organism evidence="2 3">
    <name type="scientific">Pseudomonas fontis</name>
    <dbReference type="NCBI Taxonomy" id="2942633"/>
    <lineage>
        <taxon>Bacteria</taxon>
        <taxon>Pseudomonadati</taxon>
        <taxon>Pseudomonadota</taxon>
        <taxon>Gammaproteobacteria</taxon>
        <taxon>Pseudomonadales</taxon>
        <taxon>Pseudomonadaceae</taxon>
        <taxon>Pseudomonas</taxon>
    </lineage>
</organism>
<evidence type="ECO:0008006" key="4">
    <source>
        <dbReference type="Google" id="ProtNLM"/>
    </source>
</evidence>
<dbReference type="Proteomes" id="UP001148203">
    <property type="component" value="Unassembled WGS sequence"/>
</dbReference>
<accession>A0ABT5NQ47</accession>
<comment type="caution">
    <text evidence="2">The sequence shown here is derived from an EMBL/GenBank/DDBJ whole genome shotgun (WGS) entry which is preliminary data.</text>
</comment>
<evidence type="ECO:0000313" key="2">
    <source>
        <dbReference type="EMBL" id="MDD0990296.1"/>
    </source>
</evidence>
<name>A0ABT5NQ47_9PSED</name>
<reference evidence="2 3" key="1">
    <citation type="submission" date="2022-05" db="EMBL/GenBank/DDBJ databases">
        <title>Novel Pseudomonas spp. Isolated from a Rainbow Trout Aquaculture Facility.</title>
        <authorList>
            <person name="Testerman T."/>
            <person name="Graf J."/>
        </authorList>
    </citation>
    <scope>NUCLEOTIDE SEQUENCE [LARGE SCALE GENOMIC DNA]</scope>
    <source>
        <strain evidence="2 3">ID681</strain>
    </source>
</reference>
<evidence type="ECO:0000313" key="3">
    <source>
        <dbReference type="Proteomes" id="UP001148203"/>
    </source>
</evidence>
<keyword evidence="3" id="KW-1185">Reference proteome</keyword>
<dbReference type="RefSeq" id="WP_273909191.1">
    <property type="nucleotide sequence ID" value="NZ_JAMDGX010000006.1"/>
</dbReference>
<protein>
    <recommendedName>
        <fullName evidence="4">Fimbrial protein</fullName>
    </recommendedName>
</protein>
<gene>
    <name evidence="2" type="ORF">M5G11_07050</name>
</gene>
<keyword evidence="1" id="KW-0732">Signal</keyword>
<feature type="chain" id="PRO_5047058024" description="Fimbrial protein" evidence="1">
    <location>
        <begin position="23"/>
        <end position="159"/>
    </location>
</feature>
<feature type="signal peptide" evidence="1">
    <location>
        <begin position="1"/>
        <end position="22"/>
    </location>
</feature>